<dbReference type="Pfam" id="PF09769">
    <property type="entry name" value="ApoO"/>
    <property type="match status" value="1"/>
</dbReference>
<feature type="coiled-coil region" evidence="2">
    <location>
        <begin position="862"/>
        <end position="962"/>
    </location>
</feature>
<proteinExistence type="predicted"/>
<protein>
    <recommendedName>
        <fullName evidence="1">MICOS complex subunit</fullName>
    </recommendedName>
</protein>
<dbReference type="EMBL" id="KV442024">
    <property type="protein sequence ID" value="OAQ32502.1"/>
    <property type="molecule type" value="Genomic_DNA"/>
</dbReference>
<feature type="coiled-coil region" evidence="2">
    <location>
        <begin position="366"/>
        <end position="415"/>
    </location>
</feature>
<feature type="compositionally biased region" description="Basic and acidic residues" evidence="3">
    <location>
        <begin position="1165"/>
        <end position="1183"/>
    </location>
</feature>
<feature type="compositionally biased region" description="Basic and acidic residues" evidence="3">
    <location>
        <begin position="1270"/>
        <end position="1285"/>
    </location>
</feature>
<sequence>MVAPLLRPMSIAVATGLVSGGAFTSYTTVYADEYNRNDDREYNRRQHHGHYDNDADEDTRVMRFRHPPPEHHRLSNRHSLVANEEELLPGLLYVALAGLSGSLVARQRNILFRMFSPLAFAAAAGAYVLPNTTHAIIDSIGGPMSEPCPQHPDGFSKPGWAQPTTSSSSSSSHSSVSDTIGEKVRGGKSELSSRAKDAWHRAEGATDSAREGMEEGAERAKRWRGQRSEDARDTMEDMRDSVGHRLRGAQEDVEDHLHHGDRGHRRMVSNSDSRWFHYSDDDETDMATGKSRHWKKSKSSEVEDDDAIENAKDRARTAQRNAQRWGDEKYSEAEGKMRDARHWKDEKYSETEGKLRDARHWKDDKYSDAEEAIDNVKGRARTAKHDAKRWGDEKYSEAESKLHEAEGKAKEVSKDVKSWWFSRSSDVEEKAHEVGDKAKEVSKDAKHWWDKHSSDVEEKVQEVGDKAKEVAGKAKEASKDAKHWWDKRAPEVEEKLQEVGDKAKEVAGKAKEASKDAKHWWNKQAPEVEEKIQEATAKAKDVSKQASATIVTMADKSKDTFHDLKDKSKDAKHWIEEKAHEAGKVAEDVAHKAEDVAHKAKDLVDETTATIDKKLEESTKKDEEWWKAHAAEEEKKQKEQLAKERKDAEKHWFSSRRTRSAVGIDLDSTDRWSTGEEMGSAKMHEYDLDHRYRNPGPFHNATTTYTSSDSFMDGLLDDNDIDHWTLTKEEIGSSRLEGTSPTSYHTYGTSNITGGNDYVLYGFRPREPEYWSNGEEMSSASVRDSTYYNYPGSFAGSSLGRTSWWSTRRATIDHDNEMNSLRDKAEAIVWETKQASERAALDMANKLAAESAMLEKSAVAARARAEEAARLAKAQSEALLRDRQAAIDRAAKEMEVRFAMEKEAAERAAAETKAKAHAWELEQRQWAEQSAKDVEDLVLREKLAAEESAARLKARAEAWAQEQKEKAELAAKEIHDRVVHETASAEKAAREAKAALELKIQQEKLKVEQTAREIQERIRFEKLKEEETQASLRAHAEALAREEKSKMEKAAREWEERLSLERAQKAAEEARIRMEAELLATKRASDRASKELEQRLSFEKAEAAALAAKNRADALLAETRRATERSAKDVADSTIYSTTTTPSSSSSSSGWSWPWSSKSHGTEVLTEKVSTKATKQTHDHESGEGGFDSTPHLLEHIVEDIKQTKDDISDGLHHLKDSVLSGIPKSSVNTKESVKETPFTYSSSSSPVAKEAKSNVEKTAKDAQGWWSYRTKDAERKARGLESELHSGLNKAGEKLKEMGQEAEETDTEFWQKRAQQERRESGRAM</sequence>
<keyword evidence="1" id="KW-0999">Mitochondrion inner membrane</keyword>
<accession>A0A197K4C9</accession>
<keyword evidence="2" id="KW-0175">Coiled coil</keyword>
<dbReference type="PANTHER" id="PTHR28268:SF1">
    <property type="entry name" value="MICOS SUBUNIT MIC26"/>
    <property type="match status" value="1"/>
</dbReference>
<evidence type="ECO:0000256" key="2">
    <source>
        <dbReference type="SAM" id="Coils"/>
    </source>
</evidence>
<feature type="compositionally biased region" description="Basic and acidic residues" evidence="3">
    <location>
        <begin position="1119"/>
        <end position="1131"/>
    </location>
</feature>
<feature type="compositionally biased region" description="Basic and acidic residues" evidence="3">
    <location>
        <begin position="180"/>
        <end position="243"/>
    </location>
</feature>
<feature type="region of interest" description="Disordered" evidence="3">
    <location>
        <begin position="37"/>
        <end position="56"/>
    </location>
</feature>
<feature type="compositionally biased region" description="Low complexity" evidence="3">
    <location>
        <begin position="1133"/>
        <end position="1159"/>
    </location>
</feature>
<feature type="coiled-coil region" evidence="2">
    <location>
        <begin position="986"/>
        <end position="1118"/>
    </location>
</feature>
<comment type="subcellular location">
    <subcellularLocation>
        <location evidence="1">Mitochondrion inner membrane</location>
    </subcellularLocation>
</comment>
<evidence type="ECO:0000313" key="4">
    <source>
        <dbReference type="EMBL" id="OAQ32502.1"/>
    </source>
</evidence>
<evidence type="ECO:0000313" key="5">
    <source>
        <dbReference type="Proteomes" id="UP000078512"/>
    </source>
</evidence>
<dbReference type="InterPro" id="IPR033181">
    <property type="entry name" value="Mic26_fungi"/>
</dbReference>
<evidence type="ECO:0000256" key="1">
    <source>
        <dbReference type="RuleBase" id="RU363021"/>
    </source>
</evidence>
<feature type="compositionally biased region" description="Basic and acidic residues" evidence="3">
    <location>
        <begin position="325"/>
        <end position="355"/>
    </location>
</feature>
<dbReference type="GO" id="GO:0061617">
    <property type="term" value="C:MICOS complex"/>
    <property type="evidence" value="ECO:0007669"/>
    <property type="project" value="UniProtKB-UniRule"/>
</dbReference>
<reference evidence="4 5" key="1">
    <citation type="submission" date="2016-05" db="EMBL/GenBank/DDBJ databases">
        <title>Genome sequencing reveals origins of a unique bacterial endosymbiosis in the earliest lineages of terrestrial Fungi.</title>
        <authorList>
            <consortium name="DOE Joint Genome Institute"/>
            <person name="Uehling J."/>
            <person name="Gryganskyi A."/>
            <person name="Hameed K."/>
            <person name="Tschaplinski T."/>
            <person name="Misztal P."/>
            <person name="Wu S."/>
            <person name="Desiro A."/>
            <person name="Vande Pol N."/>
            <person name="Du Z.-Y."/>
            <person name="Zienkiewicz A."/>
            <person name="Zienkiewicz K."/>
            <person name="Morin E."/>
            <person name="Tisserant E."/>
            <person name="Splivallo R."/>
            <person name="Hainaut M."/>
            <person name="Henrissat B."/>
            <person name="Ohm R."/>
            <person name="Kuo A."/>
            <person name="Yan J."/>
            <person name="Lipzen A."/>
            <person name="Nolan M."/>
            <person name="Labutti K."/>
            <person name="Barry K."/>
            <person name="Goldstein A."/>
            <person name="Labbe J."/>
            <person name="Schadt C."/>
            <person name="Tuskan G."/>
            <person name="Grigoriev I."/>
            <person name="Martin F."/>
            <person name="Vilgalys R."/>
            <person name="Bonito G."/>
        </authorList>
    </citation>
    <scope>NUCLEOTIDE SEQUENCE [LARGE SCALE GENOMIC DNA]</scope>
    <source>
        <strain evidence="4 5">AG-77</strain>
    </source>
</reference>
<feature type="compositionally biased region" description="Basic and acidic residues" evidence="3">
    <location>
        <begin position="427"/>
        <end position="519"/>
    </location>
</feature>
<name>A0A197K4C9_9FUNG</name>
<comment type="function">
    <text evidence="1">Component of the MICOS complex, a large protein complex of the mitochondrial inner membrane that plays crucial roles in the maintenance of crista junctions, inner membrane architecture, and formation of contact sites to the outer membrane.</text>
</comment>
<feature type="region of interest" description="Disordered" evidence="3">
    <location>
        <begin position="1222"/>
        <end position="1326"/>
    </location>
</feature>
<dbReference type="GO" id="GO:0042407">
    <property type="term" value="P:cristae formation"/>
    <property type="evidence" value="ECO:0007669"/>
    <property type="project" value="InterPro"/>
</dbReference>
<keyword evidence="1" id="KW-0472">Membrane</keyword>
<dbReference type="STRING" id="1314771.A0A197K4C9"/>
<dbReference type="GO" id="GO:0044284">
    <property type="term" value="C:mitochondrial crista junction"/>
    <property type="evidence" value="ECO:0007669"/>
    <property type="project" value="TreeGrafter"/>
</dbReference>
<feature type="compositionally biased region" description="Low complexity" evidence="3">
    <location>
        <begin position="166"/>
        <end position="177"/>
    </location>
</feature>
<dbReference type="PANTHER" id="PTHR28268">
    <property type="entry name" value="MICOS SUBUNIT MIC26"/>
    <property type="match status" value="1"/>
</dbReference>
<keyword evidence="5" id="KW-1185">Reference proteome</keyword>
<feature type="compositionally biased region" description="Basic and acidic residues" evidence="3">
    <location>
        <begin position="1250"/>
        <end position="1261"/>
    </location>
</feature>
<feature type="region of interest" description="Disordered" evidence="3">
    <location>
        <begin position="140"/>
        <end position="355"/>
    </location>
</feature>
<dbReference type="OrthoDB" id="2399148at2759"/>
<gene>
    <name evidence="4" type="ORF">K457DRAFT_888769</name>
</gene>
<feature type="region of interest" description="Disordered" evidence="3">
    <location>
        <begin position="1119"/>
        <end position="1190"/>
    </location>
</feature>
<keyword evidence="1" id="KW-0496">Mitochondrion</keyword>
<feature type="region of interest" description="Disordered" evidence="3">
    <location>
        <begin position="615"/>
        <end position="652"/>
    </location>
</feature>
<feature type="region of interest" description="Disordered" evidence="3">
    <location>
        <begin position="427"/>
        <end position="524"/>
    </location>
</feature>
<dbReference type="InterPro" id="IPR019166">
    <property type="entry name" value="MIC26/MIC27"/>
</dbReference>
<feature type="compositionally biased region" description="Basic and acidic residues" evidence="3">
    <location>
        <begin position="1310"/>
        <end position="1326"/>
    </location>
</feature>
<comment type="subunit">
    <text evidence="1">Component of the mitochondrial contact site and cristae organizing system (MICOS) complex.</text>
</comment>
<dbReference type="Proteomes" id="UP000078512">
    <property type="component" value="Unassembled WGS sequence"/>
</dbReference>
<evidence type="ECO:0000256" key="3">
    <source>
        <dbReference type="SAM" id="MobiDB-lite"/>
    </source>
</evidence>
<organism evidence="4 5">
    <name type="scientific">Linnemannia elongata AG-77</name>
    <dbReference type="NCBI Taxonomy" id="1314771"/>
    <lineage>
        <taxon>Eukaryota</taxon>
        <taxon>Fungi</taxon>
        <taxon>Fungi incertae sedis</taxon>
        <taxon>Mucoromycota</taxon>
        <taxon>Mortierellomycotina</taxon>
        <taxon>Mortierellomycetes</taxon>
        <taxon>Mortierellales</taxon>
        <taxon>Mortierellaceae</taxon>
        <taxon>Linnemannia</taxon>
    </lineage>
</organism>